<gene>
    <name evidence="3" type="ORF">PPACK8108_LOCUS22105</name>
</gene>
<dbReference type="Gene3D" id="3.40.50.1820">
    <property type="entry name" value="alpha/beta hydrolase"/>
    <property type="match status" value="1"/>
</dbReference>
<dbReference type="SUPFAM" id="SSF53474">
    <property type="entry name" value="alpha/beta-Hydrolases"/>
    <property type="match status" value="1"/>
</dbReference>
<accession>A0AAV0BJ68</accession>
<feature type="domain" description="BD-FAE-like" evidence="2">
    <location>
        <begin position="27"/>
        <end position="250"/>
    </location>
</feature>
<dbReference type="GO" id="GO:0016787">
    <property type="term" value="F:hydrolase activity"/>
    <property type="evidence" value="ECO:0007669"/>
    <property type="project" value="UniProtKB-KW"/>
</dbReference>
<keyword evidence="1 3" id="KW-0378">Hydrolase</keyword>
<dbReference type="InterPro" id="IPR049492">
    <property type="entry name" value="BD-FAE-like_dom"/>
</dbReference>
<dbReference type="PANTHER" id="PTHR48081">
    <property type="entry name" value="AB HYDROLASE SUPERFAMILY PROTEIN C4A8.06C"/>
    <property type="match status" value="1"/>
</dbReference>
<dbReference type="AlphaFoldDB" id="A0AAV0BJ68"/>
<dbReference type="Pfam" id="PF20434">
    <property type="entry name" value="BD-FAE"/>
    <property type="match status" value="1"/>
</dbReference>
<evidence type="ECO:0000313" key="4">
    <source>
        <dbReference type="Proteomes" id="UP001153365"/>
    </source>
</evidence>
<sequence>MSKGLKNHKIFLDDSVYSNENPSEQNLDLYLPSSNRDYDEGTKTPTILIIYVHGGAWRSGDKANGFSMGLIENLSIEFPEAALSSINYRLSRASESKPIRHPTHNSDAVQAIEHLLNTPAINQVRSVYLIGHSVGAFISLSISNILGPSPIGGPRLDAKIKIAGLILVDGIYGLADLLTEYPIYKDFVDLAMGEKDSDREFLREVSPLYWNVRSSSEEKKTPLQTEILIIHSKQDNLLTTKQSELIYAHLKKLRAVERLEVDFDSVAGDHDELLKSSDLAKRIKSFILSD</sequence>
<dbReference type="InterPro" id="IPR050300">
    <property type="entry name" value="GDXG_lipolytic_enzyme"/>
</dbReference>
<evidence type="ECO:0000259" key="2">
    <source>
        <dbReference type="Pfam" id="PF20434"/>
    </source>
</evidence>
<evidence type="ECO:0000256" key="1">
    <source>
        <dbReference type="ARBA" id="ARBA00022801"/>
    </source>
</evidence>
<organism evidence="3 4">
    <name type="scientific">Phakopsora pachyrhizi</name>
    <name type="common">Asian soybean rust disease fungus</name>
    <dbReference type="NCBI Taxonomy" id="170000"/>
    <lineage>
        <taxon>Eukaryota</taxon>
        <taxon>Fungi</taxon>
        <taxon>Dikarya</taxon>
        <taxon>Basidiomycota</taxon>
        <taxon>Pucciniomycotina</taxon>
        <taxon>Pucciniomycetes</taxon>
        <taxon>Pucciniales</taxon>
        <taxon>Phakopsoraceae</taxon>
        <taxon>Phakopsora</taxon>
    </lineage>
</organism>
<dbReference type="InterPro" id="IPR029058">
    <property type="entry name" value="AB_hydrolase_fold"/>
</dbReference>
<protein>
    <submittedName>
        <fullName evidence="3">Alpha/Beta hydrolase protein</fullName>
    </submittedName>
</protein>
<dbReference type="PANTHER" id="PTHR48081:SF33">
    <property type="entry name" value="KYNURENINE FORMAMIDASE"/>
    <property type="match status" value="1"/>
</dbReference>
<dbReference type="EMBL" id="CALTRL010005860">
    <property type="protein sequence ID" value="CAH7687331.1"/>
    <property type="molecule type" value="Genomic_DNA"/>
</dbReference>
<evidence type="ECO:0000313" key="3">
    <source>
        <dbReference type="EMBL" id="CAH7687331.1"/>
    </source>
</evidence>
<dbReference type="Proteomes" id="UP001153365">
    <property type="component" value="Unassembled WGS sequence"/>
</dbReference>
<name>A0AAV0BJ68_PHAPC</name>
<proteinExistence type="predicted"/>
<reference evidence="3" key="1">
    <citation type="submission" date="2022-06" db="EMBL/GenBank/DDBJ databases">
        <authorList>
            <consortium name="SYNGENTA / RWTH Aachen University"/>
        </authorList>
    </citation>
    <scope>NUCLEOTIDE SEQUENCE</scope>
</reference>
<comment type="caution">
    <text evidence="3">The sequence shown here is derived from an EMBL/GenBank/DDBJ whole genome shotgun (WGS) entry which is preliminary data.</text>
</comment>
<keyword evidence="4" id="KW-1185">Reference proteome</keyword>